<keyword evidence="2" id="KW-0472">Membrane</keyword>
<dbReference type="EMBL" id="PDLM01000007">
    <property type="protein sequence ID" value="RDW73207.1"/>
    <property type="molecule type" value="Genomic_DNA"/>
</dbReference>
<sequence length="193" mass="21096">MATQFTELIRHVMISLRSSKGIKMTKKLLTGADISHGLGGTHAPLPRLRFSKDWTRDKPENNLSLDQQANHTAPKLTTFFDLPAPISDLNTYLQSLAAPTAAAPIQPSQRHHVPREIDLTQDNTINIIIGALGAVLTILSIVVAILIAKAMGPERRQALTSERLTSEPATELESGSEENNDEAIELDEFRNGS</sequence>
<feature type="region of interest" description="Disordered" evidence="1">
    <location>
        <begin position="156"/>
        <end position="193"/>
    </location>
</feature>
<evidence type="ECO:0000313" key="4">
    <source>
        <dbReference type="Proteomes" id="UP000256645"/>
    </source>
</evidence>
<keyword evidence="2" id="KW-0812">Transmembrane</keyword>
<evidence type="ECO:0000256" key="1">
    <source>
        <dbReference type="SAM" id="MobiDB-lite"/>
    </source>
</evidence>
<evidence type="ECO:0000313" key="3">
    <source>
        <dbReference type="EMBL" id="RDW73207.1"/>
    </source>
</evidence>
<keyword evidence="4" id="KW-1185">Reference proteome</keyword>
<comment type="caution">
    <text evidence="3">The sequence shown here is derived from an EMBL/GenBank/DDBJ whole genome shotgun (WGS) entry which is preliminary data.</text>
</comment>
<feature type="transmembrane region" description="Helical" evidence="2">
    <location>
        <begin position="127"/>
        <end position="148"/>
    </location>
</feature>
<protein>
    <submittedName>
        <fullName evidence="3">Uncharacterized protein</fullName>
    </submittedName>
</protein>
<accession>A0A3D8RGP1</accession>
<evidence type="ECO:0000256" key="2">
    <source>
        <dbReference type="SAM" id="Phobius"/>
    </source>
</evidence>
<name>A0A3D8RGP1_9HELO</name>
<organism evidence="3 4">
    <name type="scientific">Coleophoma cylindrospora</name>
    <dbReference type="NCBI Taxonomy" id="1849047"/>
    <lineage>
        <taxon>Eukaryota</taxon>
        <taxon>Fungi</taxon>
        <taxon>Dikarya</taxon>
        <taxon>Ascomycota</taxon>
        <taxon>Pezizomycotina</taxon>
        <taxon>Leotiomycetes</taxon>
        <taxon>Helotiales</taxon>
        <taxon>Dermateaceae</taxon>
        <taxon>Coleophoma</taxon>
    </lineage>
</organism>
<feature type="compositionally biased region" description="Acidic residues" evidence="1">
    <location>
        <begin position="174"/>
        <end position="186"/>
    </location>
</feature>
<proteinExistence type="predicted"/>
<dbReference type="Proteomes" id="UP000256645">
    <property type="component" value="Unassembled WGS sequence"/>
</dbReference>
<keyword evidence="2" id="KW-1133">Transmembrane helix</keyword>
<reference evidence="3 4" key="1">
    <citation type="journal article" date="2018" name="IMA Fungus">
        <title>IMA Genome-F 9: Draft genome sequence of Annulohypoxylon stygium, Aspergillus mulundensis, Berkeleyomyces basicola (syn. Thielaviopsis basicola), Ceratocystis smalleyi, two Cercospora beticola strains, Coleophoma cylindrospora, Fusarium fracticaudum, Phialophora cf. hyalina, and Morchella septimelata.</title>
        <authorList>
            <person name="Wingfield B.D."/>
            <person name="Bills G.F."/>
            <person name="Dong Y."/>
            <person name="Huang W."/>
            <person name="Nel W.J."/>
            <person name="Swalarsk-Parry B.S."/>
            <person name="Vaghefi N."/>
            <person name="Wilken P.M."/>
            <person name="An Z."/>
            <person name="de Beer Z.W."/>
            <person name="De Vos L."/>
            <person name="Chen L."/>
            <person name="Duong T.A."/>
            <person name="Gao Y."/>
            <person name="Hammerbacher A."/>
            <person name="Kikkert J.R."/>
            <person name="Li Y."/>
            <person name="Li H."/>
            <person name="Li K."/>
            <person name="Li Q."/>
            <person name="Liu X."/>
            <person name="Ma X."/>
            <person name="Naidoo K."/>
            <person name="Pethybridge S.J."/>
            <person name="Sun J."/>
            <person name="Steenkamp E.T."/>
            <person name="van der Nest M.A."/>
            <person name="van Wyk S."/>
            <person name="Wingfield M.J."/>
            <person name="Xiong C."/>
            <person name="Yue Q."/>
            <person name="Zhang X."/>
        </authorList>
    </citation>
    <scope>NUCLEOTIDE SEQUENCE [LARGE SCALE GENOMIC DNA]</scope>
    <source>
        <strain evidence="3 4">BP6252</strain>
    </source>
</reference>
<gene>
    <name evidence="3" type="ORF">BP6252_07114</name>
</gene>
<dbReference type="AlphaFoldDB" id="A0A3D8RGP1"/>